<evidence type="ECO:0000313" key="3">
    <source>
        <dbReference type="Proteomes" id="UP000187406"/>
    </source>
</evidence>
<dbReference type="SUPFAM" id="SSF56219">
    <property type="entry name" value="DNase I-like"/>
    <property type="match status" value="1"/>
</dbReference>
<feature type="region of interest" description="Disordered" evidence="1">
    <location>
        <begin position="201"/>
        <end position="232"/>
    </location>
</feature>
<dbReference type="PANTHER" id="PTHR35218">
    <property type="entry name" value="RNASE H DOMAIN-CONTAINING PROTEIN"/>
    <property type="match status" value="1"/>
</dbReference>
<dbReference type="InParanoid" id="A0A1Q3BDG5"/>
<dbReference type="STRING" id="3775.A0A1Q3BDG5"/>
<sequence length="232" mass="26428">MTSLKMKLTSVLFYRNMIHGKRNGRVRVMVGFKCFFTVESDGGKRGLAFMWDESIDINIKSFSKGHIDAEVKGSRNAEQRRFTGFYGHPDQKRRIESRQLLKNLAGQWSRPWICIGDFNQILRQTEKGGGCVRADGHIRAFRETLKEFQLVDLGFKGTEFTWNNGRKGKEFIKARLDRGQLGIGIGIGFFLKPYVRETGQGPEEECDKIPGNVGQTPKLQDGYKQSLELDGQ</sequence>
<name>A0A1Q3BDG5_CEPFO</name>
<gene>
    <name evidence="2" type="ORF">CFOL_v3_09347</name>
</gene>
<keyword evidence="3" id="KW-1185">Reference proteome</keyword>
<comment type="caution">
    <text evidence="2">The sequence shown here is derived from an EMBL/GenBank/DDBJ whole genome shotgun (WGS) entry which is preliminary data.</text>
</comment>
<dbReference type="EMBL" id="BDDD01000435">
    <property type="protein sequence ID" value="GAV65833.1"/>
    <property type="molecule type" value="Genomic_DNA"/>
</dbReference>
<accession>A0A1Q3BDG5</accession>
<reference evidence="3" key="1">
    <citation type="submission" date="2016-04" db="EMBL/GenBank/DDBJ databases">
        <title>Cephalotus genome sequencing.</title>
        <authorList>
            <person name="Fukushima K."/>
            <person name="Hasebe M."/>
            <person name="Fang X."/>
        </authorList>
    </citation>
    <scope>NUCLEOTIDE SEQUENCE [LARGE SCALE GENOMIC DNA]</scope>
    <source>
        <strain evidence="3">cv. St1</strain>
    </source>
</reference>
<proteinExistence type="predicted"/>
<evidence type="ECO:0000256" key="1">
    <source>
        <dbReference type="SAM" id="MobiDB-lite"/>
    </source>
</evidence>
<dbReference type="Proteomes" id="UP000187406">
    <property type="component" value="Unassembled WGS sequence"/>
</dbReference>
<protein>
    <submittedName>
        <fullName evidence="2">Exo_endo_phos domain-containing protein</fullName>
    </submittedName>
</protein>
<dbReference type="InterPro" id="IPR036691">
    <property type="entry name" value="Endo/exonu/phosph_ase_sf"/>
</dbReference>
<dbReference type="Gene3D" id="3.60.10.10">
    <property type="entry name" value="Endonuclease/exonuclease/phosphatase"/>
    <property type="match status" value="1"/>
</dbReference>
<evidence type="ECO:0000313" key="2">
    <source>
        <dbReference type="EMBL" id="GAV65833.1"/>
    </source>
</evidence>
<organism evidence="2 3">
    <name type="scientific">Cephalotus follicularis</name>
    <name type="common">Albany pitcher plant</name>
    <dbReference type="NCBI Taxonomy" id="3775"/>
    <lineage>
        <taxon>Eukaryota</taxon>
        <taxon>Viridiplantae</taxon>
        <taxon>Streptophyta</taxon>
        <taxon>Embryophyta</taxon>
        <taxon>Tracheophyta</taxon>
        <taxon>Spermatophyta</taxon>
        <taxon>Magnoliopsida</taxon>
        <taxon>eudicotyledons</taxon>
        <taxon>Gunneridae</taxon>
        <taxon>Pentapetalae</taxon>
        <taxon>rosids</taxon>
        <taxon>fabids</taxon>
        <taxon>Oxalidales</taxon>
        <taxon>Cephalotaceae</taxon>
        <taxon>Cephalotus</taxon>
    </lineage>
</organism>
<dbReference type="OrthoDB" id="1305376at2759"/>
<dbReference type="AlphaFoldDB" id="A0A1Q3BDG5"/>
<dbReference type="PANTHER" id="PTHR35218:SF9">
    <property type="entry name" value="ENDONUCLEASE_EXONUCLEASE_PHOSPHATASE DOMAIN-CONTAINING PROTEIN"/>
    <property type="match status" value="1"/>
</dbReference>